<dbReference type="EMBL" id="JAWXYG010000005">
    <property type="protein sequence ID" value="KAK4272706.1"/>
    <property type="molecule type" value="Genomic_DNA"/>
</dbReference>
<name>A0AAE1JLH3_9FABA</name>
<feature type="domain" description="F-box" evidence="2">
    <location>
        <begin position="27"/>
        <end position="74"/>
    </location>
</feature>
<dbReference type="InterPro" id="IPR001810">
    <property type="entry name" value="F-box_dom"/>
</dbReference>
<reference evidence="3" key="1">
    <citation type="submission" date="2023-10" db="EMBL/GenBank/DDBJ databases">
        <title>Chromosome-level genome of the transformable northern wattle, Acacia crassicarpa.</title>
        <authorList>
            <person name="Massaro I."/>
            <person name="Sinha N.R."/>
            <person name="Poethig S."/>
            <person name="Leichty A.R."/>
        </authorList>
    </citation>
    <scope>NUCLEOTIDE SEQUENCE</scope>
    <source>
        <strain evidence="3">Acra3RX</strain>
        <tissue evidence="3">Leaf</tissue>
    </source>
</reference>
<keyword evidence="1" id="KW-1133">Transmembrane helix</keyword>
<dbReference type="InterPro" id="IPR045283">
    <property type="entry name" value="AT3G44326-like"/>
</dbReference>
<dbReference type="Gene3D" id="1.20.1280.50">
    <property type="match status" value="1"/>
</dbReference>
<evidence type="ECO:0000256" key="1">
    <source>
        <dbReference type="SAM" id="Phobius"/>
    </source>
</evidence>
<feature type="transmembrane region" description="Helical" evidence="1">
    <location>
        <begin position="323"/>
        <end position="349"/>
    </location>
</feature>
<dbReference type="InterPro" id="IPR036047">
    <property type="entry name" value="F-box-like_dom_sf"/>
</dbReference>
<dbReference type="Pfam" id="PF12937">
    <property type="entry name" value="F-box-like"/>
    <property type="match status" value="1"/>
</dbReference>
<dbReference type="Proteomes" id="UP001293593">
    <property type="component" value="Unassembled WGS sequence"/>
</dbReference>
<comment type="caution">
    <text evidence="3">The sequence shown here is derived from an EMBL/GenBank/DDBJ whole genome shotgun (WGS) entry which is preliminary data.</text>
</comment>
<protein>
    <recommendedName>
        <fullName evidence="2">F-box domain-containing protein</fullName>
    </recommendedName>
</protein>
<proteinExistence type="predicted"/>
<dbReference type="SUPFAM" id="SSF81383">
    <property type="entry name" value="F-box domain"/>
    <property type="match status" value="1"/>
</dbReference>
<keyword evidence="1" id="KW-0812">Transmembrane</keyword>
<evidence type="ECO:0000313" key="4">
    <source>
        <dbReference type="Proteomes" id="UP001293593"/>
    </source>
</evidence>
<dbReference type="PANTHER" id="PTHR33736:SF13">
    <property type="entry name" value="OS11G0155100 PROTEIN"/>
    <property type="match status" value="1"/>
</dbReference>
<dbReference type="AlphaFoldDB" id="A0AAE1JLH3"/>
<keyword evidence="1" id="KW-0472">Membrane</keyword>
<organism evidence="3 4">
    <name type="scientific">Acacia crassicarpa</name>
    <name type="common">northern wattle</name>
    <dbReference type="NCBI Taxonomy" id="499986"/>
    <lineage>
        <taxon>Eukaryota</taxon>
        <taxon>Viridiplantae</taxon>
        <taxon>Streptophyta</taxon>
        <taxon>Embryophyta</taxon>
        <taxon>Tracheophyta</taxon>
        <taxon>Spermatophyta</taxon>
        <taxon>Magnoliopsida</taxon>
        <taxon>eudicotyledons</taxon>
        <taxon>Gunneridae</taxon>
        <taxon>Pentapetalae</taxon>
        <taxon>rosids</taxon>
        <taxon>fabids</taxon>
        <taxon>Fabales</taxon>
        <taxon>Fabaceae</taxon>
        <taxon>Caesalpinioideae</taxon>
        <taxon>mimosoid clade</taxon>
        <taxon>Acacieae</taxon>
        <taxon>Acacia</taxon>
    </lineage>
</organism>
<accession>A0AAE1JLH3</accession>
<gene>
    <name evidence="3" type="ORF">QN277_021223</name>
</gene>
<sequence>MASTTAIPSPNKSVAETAIAYRGAAAIWTLPPDIIQTHILTRLDAATLAWAATTCSQLHALSSQEDLWANLCFSTWPSTSSPRIRHVIRSFPHGSRCFFSDSSTIPRPIIFATPRNSHMSIDRTPELISAVDLYYRRQLLLSREVETETVSDWFRYSPFRVDVLEPTEVVQTPMRYPVGEDACLELAEELRLSWIVIDARGGRAMNLSSQKPVWVQRHWLSGELEVKFTTVMGGEKGSPSELALCSASVRCVGVEGGEVQVREGSLHMEDMDGMNLNGKESLVILQRALEGKRESGKEGREGYGMFGKRKRERKERMIRREGTLDVVCVSFATLSFMWLLYACGCVVWRG</sequence>
<keyword evidence="4" id="KW-1185">Reference proteome</keyword>
<evidence type="ECO:0000313" key="3">
    <source>
        <dbReference type="EMBL" id="KAK4272706.1"/>
    </source>
</evidence>
<evidence type="ECO:0000259" key="2">
    <source>
        <dbReference type="Pfam" id="PF12937"/>
    </source>
</evidence>
<dbReference type="PANTHER" id="PTHR33736">
    <property type="entry name" value="F-BOX PROTEIN-RELATED"/>
    <property type="match status" value="1"/>
</dbReference>